<proteinExistence type="inferred from homology"/>
<dbReference type="Pfam" id="PF00571">
    <property type="entry name" value="CBS"/>
    <property type="match status" value="2"/>
</dbReference>
<keyword evidence="6 9" id="KW-1133">Transmembrane helix</keyword>
<dbReference type="KEGG" id="hhk:HH1059_04660"/>
<dbReference type="SMART" id="SM00924">
    <property type="entry name" value="MgtE_N"/>
    <property type="match status" value="1"/>
</dbReference>
<dbReference type="NCBIfam" id="TIGR00400">
    <property type="entry name" value="mgtE"/>
    <property type="match status" value="1"/>
</dbReference>
<accession>A0A120MZI6</accession>
<dbReference type="Proteomes" id="UP000218890">
    <property type="component" value="Chromosome"/>
</dbReference>
<evidence type="ECO:0000256" key="2">
    <source>
        <dbReference type="ARBA" id="ARBA00009749"/>
    </source>
</evidence>
<feature type="transmembrane region" description="Helical" evidence="9">
    <location>
        <begin position="358"/>
        <end position="378"/>
    </location>
</feature>
<feature type="transmembrane region" description="Helical" evidence="9">
    <location>
        <begin position="384"/>
        <end position="410"/>
    </location>
</feature>
<evidence type="ECO:0000313" key="12">
    <source>
        <dbReference type="Proteomes" id="UP000218890"/>
    </source>
</evidence>
<dbReference type="PANTHER" id="PTHR43773">
    <property type="entry name" value="MAGNESIUM TRANSPORTER MGTE"/>
    <property type="match status" value="1"/>
</dbReference>
<keyword evidence="5 9" id="KW-0460">Magnesium</keyword>
<keyword evidence="8" id="KW-0129">CBS domain</keyword>
<evidence type="ECO:0000256" key="6">
    <source>
        <dbReference type="ARBA" id="ARBA00022989"/>
    </source>
</evidence>
<keyword evidence="3 9" id="KW-0813">Transport</keyword>
<feature type="transmembrane region" description="Helical" evidence="9">
    <location>
        <begin position="284"/>
        <end position="304"/>
    </location>
</feature>
<evidence type="ECO:0000256" key="5">
    <source>
        <dbReference type="ARBA" id="ARBA00022842"/>
    </source>
</evidence>
<comment type="function">
    <text evidence="9">Acts as a magnesium transporter.</text>
</comment>
<reference evidence="11" key="1">
    <citation type="submission" date="2016-02" db="EMBL/GenBank/DDBJ databases">
        <title>Halorhodospira halochloris DSM-1059 complete genome, version 2.</title>
        <authorList>
            <person name="Tsukatani Y."/>
        </authorList>
    </citation>
    <scope>NUCLEOTIDE SEQUENCE</scope>
    <source>
        <strain evidence="11">DSM 1059</strain>
    </source>
</reference>
<dbReference type="GO" id="GO:0005886">
    <property type="term" value="C:plasma membrane"/>
    <property type="evidence" value="ECO:0007669"/>
    <property type="project" value="UniProtKB-SubCell"/>
</dbReference>
<sequence>MDYEEIVEQLRPLFEGRRWKEVREKVEDFPAQDIAELILRLDKSQRIFLFKLLPRPRAAEVFSYLSAENQDGLLQDMTDHETRELVAGLTPDDRTALFQELPAEATQRLLELLPPGAQREARALLGYPAESVGRLMTPDYIAVRPDWTVSRSLQHIRSQREKAETINVIYVTDHDGKLLDALTIRRFIVADPDTQVGDLMDTHVTKISAFEDREKAVELVQRYDLTGLPVVDTEGVLIGTVTPDDIMDVAEAEATEDFQKVGGVGVLNFSLRDARISLLYKRRVGWLVLLVFINMFGGAIIASYEATIEAVVVLVTFLPLVVDTGGNAGTQSATLMVRALATGDVKTRDWLSLWGKEALVSVALGVTVAAAVWLLGLYRGGIEIAWVVALAMMAVVFVGSMIGMLLPFGLTRLRLDPATASAPLITSIADIAGILIYFVIATSLLGHML</sequence>
<dbReference type="AlphaFoldDB" id="A0A120MZI6"/>
<gene>
    <name evidence="11" type="ORF">HH1059_04660</name>
</gene>
<dbReference type="InterPro" id="IPR006668">
    <property type="entry name" value="Mg_transptr_MgtE_intracell_dom"/>
</dbReference>
<dbReference type="CDD" id="cd04606">
    <property type="entry name" value="CBS_pair_Mg_transporter"/>
    <property type="match status" value="1"/>
</dbReference>
<dbReference type="PANTHER" id="PTHR43773:SF1">
    <property type="entry name" value="MAGNESIUM TRANSPORTER MGTE"/>
    <property type="match status" value="1"/>
</dbReference>
<feature type="domain" description="CBS" evidence="10">
    <location>
        <begin position="136"/>
        <end position="199"/>
    </location>
</feature>
<evidence type="ECO:0000256" key="4">
    <source>
        <dbReference type="ARBA" id="ARBA00022692"/>
    </source>
</evidence>
<dbReference type="Gene3D" id="1.25.60.10">
    <property type="entry name" value="MgtE N-terminal domain-like"/>
    <property type="match status" value="1"/>
</dbReference>
<feature type="transmembrane region" description="Helical" evidence="9">
    <location>
        <begin position="422"/>
        <end position="445"/>
    </location>
</feature>
<dbReference type="InterPro" id="IPR000644">
    <property type="entry name" value="CBS_dom"/>
</dbReference>
<comment type="caution">
    <text evidence="9">Lacks conserved residue(s) required for the propagation of feature annotation.</text>
</comment>
<protein>
    <recommendedName>
        <fullName evidence="9">Magnesium transporter MgtE</fullName>
    </recommendedName>
</protein>
<evidence type="ECO:0000256" key="7">
    <source>
        <dbReference type="ARBA" id="ARBA00023136"/>
    </source>
</evidence>
<dbReference type="SUPFAM" id="SSF161093">
    <property type="entry name" value="MgtE membrane domain-like"/>
    <property type="match status" value="1"/>
</dbReference>
<evidence type="ECO:0000256" key="9">
    <source>
        <dbReference type="RuleBase" id="RU362011"/>
    </source>
</evidence>
<evidence type="ECO:0000256" key="1">
    <source>
        <dbReference type="ARBA" id="ARBA00004141"/>
    </source>
</evidence>
<evidence type="ECO:0000256" key="8">
    <source>
        <dbReference type="PROSITE-ProRule" id="PRU00703"/>
    </source>
</evidence>
<keyword evidence="9" id="KW-0479">Metal-binding</keyword>
<dbReference type="RefSeq" id="WP_096407817.1">
    <property type="nucleotide sequence ID" value="NZ_AP017372.2"/>
</dbReference>
<dbReference type="SUPFAM" id="SSF158791">
    <property type="entry name" value="MgtE N-terminal domain-like"/>
    <property type="match status" value="1"/>
</dbReference>
<dbReference type="EMBL" id="AP017372">
    <property type="protein sequence ID" value="BAU57147.1"/>
    <property type="molecule type" value="Genomic_DNA"/>
</dbReference>
<dbReference type="PROSITE" id="PS51371">
    <property type="entry name" value="CBS"/>
    <property type="match status" value="2"/>
</dbReference>
<dbReference type="SUPFAM" id="SSF54631">
    <property type="entry name" value="CBS-domain pair"/>
    <property type="match status" value="1"/>
</dbReference>
<organism evidence="11 12">
    <name type="scientific">Halorhodospira halochloris</name>
    <name type="common">Ectothiorhodospira halochloris</name>
    <dbReference type="NCBI Taxonomy" id="1052"/>
    <lineage>
        <taxon>Bacteria</taxon>
        <taxon>Pseudomonadati</taxon>
        <taxon>Pseudomonadota</taxon>
        <taxon>Gammaproteobacteria</taxon>
        <taxon>Chromatiales</taxon>
        <taxon>Ectothiorhodospiraceae</taxon>
        <taxon>Halorhodospira</taxon>
    </lineage>
</organism>
<dbReference type="OrthoDB" id="9790355at2"/>
<dbReference type="Pfam" id="PF03448">
    <property type="entry name" value="MgtE_N"/>
    <property type="match status" value="1"/>
</dbReference>
<dbReference type="Gene3D" id="3.10.580.10">
    <property type="entry name" value="CBS-domain"/>
    <property type="match status" value="1"/>
</dbReference>
<keyword evidence="9" id="KW-1003">Cell membrane</keyword>
<evidence type="ECO:0000259" key="10">
    <source>
        <dbReference type="PROSITE" id="PS51371"/>
    </source>
</evidence>
<dbReference type="Gene3D" id="1.10.357.20">
    <property type="entry name" value="SLC41 divalent cation transporters, integral membrane domain"/>
    <property type="match status" value="1"/>
</dbReference>
<name>A0A120MZI6_HALHR</name>
<dbReference type="InterPro" id="IPR038076">
    <property type="entry name" value="MgtE_N_sf"/>
</dbReference>
<dbReference type="Pfam" id="PF01769">
    <property type="entry name" value="MgtE"/>
    <property type="match status" value="1"/>
</dbReference>
<feature type="domain" description="CBS" evidence="10">
    <location>
        <begin position="200"/>
        <end position="256"/>
    </location>
</feature>
<dbReference type="InterPro" id="IPR036739">
    <property type="entry name" value="SLC41_membr_dom_sf"/>
</dbReference>
<evidence type="ECO:0000256" key="3">
    <source>
        <dbReference type="ARBA" id="ARBA00022448"/>
    </source>
</evidence>
<keyword evidence="7 9" id="KW-0472">Membrane</keyword>
<dbReference type="GO" id="GO:0015095">
    <property type="term" value="F:magnesium ion transmembrane transporter activity"/>
    <property type="evidence" value="ECO:0007669"/>
    <property type="project" value="UniProtKB-UniRule"/>
</dbReference>
<keyword evidence="12" id="KW-1185">Reference proteome</keyword>
<comment type="similarity">
    <text evidence="2 9">Belongs to the SLC41A transporter family.</text>
</comment>
<dbReference type="InterPro" id="IPR046342">
    <property type="entry name" value="CBS_dom_sf"/>
</dbReference>
<comment type="subcellular location">
    <subcellularLocation>
        <location evidence="9">Cell membrane</location>
        <topology evidence="9">Multi-pass membrane protein</topology>
    </subcellularLocation>
    <subcellularLocation>
        <location evidence="1">Membrane</location>
        <topology evidence="1">Multi-pass membrane protein</topology>
    </subcellularLocation>
</comment>
<dbReference type="GO" id="GO:0046872">
    <property type="term" value="F:metal ion binding"/>
    <property type="evidence" value="ECO:0007669"/>
    <property type="project" value="UniProtKB-KW"/>
</dbReference>
<comment type="subunit">
    <text evidence="9">Homodimer.</text>
</comment>
<dbReference type="InterPro" id="IPR006667">
    <property type="entry name" value="SLC41_membr_dom"/>
</dbReference>
<dbReference type="InterPro" id="IPR006669">
    <property type="entry name" value="MgtE_transporter"/>
</dbReference>
<evidence type="ECO:0000313" key="11">
    <source>
        <dbReference type="EMBL" id="BAU57147.1"/>
    </source>
</evidence>
<keyword evidence="4 9" id="KW-0812">Transmembrane</keyword>